<dbReference type="SUPFAM" id="SSF52540">
    <property type="entry name" value="P-loop containing nucleoside triphosphate hydrolases"/>
    <property type="match status" value="1"/>
</dbReference>
<dbReference type="Proteomes" id="UP000244338">
    <property type="component" value="Unassembled WGS sequence"/>
</dbReference>
<evidence type="ECO:0000259" key="1">
    <source>
        <dbReference type="Pfam" id="PF13614"/>
    </source>
</evidence>
<reference evidence="3" key="1">
    <citation type="journal article" date="2018" name="Sci. Rep.">
        <title>Lignite coal burning seam in the remote Altai Mountains harbors a hydrogen-driven thermophilic microbial community.</title>
        <authorList>
            <person name="Kadnikov V.V."/>
            <person name="Mardanov A.V."/>
            <person name="Ivasenko D.A."/>
            <person name="Antsiferov D.V."/>
            <person name="Beletsky A.V."/>
            <person name="Karnachuk O.V."/>
            <person name="Ravin N.V."/>
        </authorList>
    </citation>
    <scope>NUCLEOTIDE SEQUENCE [LARGE SCALE GENOMIC DNA]</scope>
</reference>
<sequence length="412" mass="46668">MKVIIAGDEHFLEEMDTLPLEVIFIARQPADLHRSLFQGGYDEVFIGFEPDVSLTVLENIKGTKNVAVVFDNIDQFKNYGETVFKLGGVPILLEDLKGRFTKSEAQKKISVPSKIVEQEIKKREEKSPIATDGAPKIIAVFAPKGGVGKTIISAYLAAHMAMSGKKIVAVDVDNVKVGADLGRRFGFFVKRDGTNYRNIIDFSNFPDNQYHQWELVEKYIVRTDSFPNLSLVLNPPRPADLGYDFKLVDKAVSILRYHFDHVILDLSPLPSQLNVEIFTQLADKVFFLTTPDPGVIDGARTFLDAISKYDINLTSFHLIINMFDSKHDKNANKIAHHVGLPLRGNVSVFPYDSMFREKRIEMALITPKILNKSNFSRQMDRLVKEHVFQEKQTIEKRRTGFFALPFFAKKKG</sequence>
<dbReference type="InterPro" id="IPR025669">
    <property type="entry name" value="AAA_dom"/>
</dbReference>
<dbReference type="GO" id="GO:0005524">
    <property type="term" value="F:ATP binding"/>
    <property type="evidence" value="ECO:0007669"/>
    <property type="project" value="TreeGrafter"/>
</dbReference>
<evidence type="ECO:0000313" key="2">
    <source>
        <dbReference type="EMBL" id="PTQ56259.1"/>
    </source>
</evidence>
<organism evidence="2 3">
    <name type="scientific">Candidatus Carbonibacillus altaicus</name>
    <dbReference type="NCBI Taxonomy" id="2163959"/>
    <lineage>
        <taxon>Bacteria</taxon>
        <taxon>Bacillati</taxon>
        <taxon>Bacillota</taxon>
        <taxon>Bacilli</taxon>
        <taxon>Bacillales</taxon>
        <taxon>Candidatus Carbonibacillus</taxon>
    </lineage>
</organism>
<protein>
    <recommendedName>
        <fullName evidence="1">AAA domain-containing protein</fullName>
    </recommendedName>
</protein>
<comment type="caution">
    <text evidence="2">The sequence shown here is derived from an EMBL/GenBank/DDBJ whole genome shotgun (WGS) entry which is preliminary data.</text>
</comment>
<dbReference type="EMBL" id="PEBX01000036">
    <property type="protein sequence ID" value="PTQ56259.1"/>
    <property type="molecule type" value="Genomic_DNA"/>
</dbReference>
<dbReference type="Pfam" id="PF13614">
    <property type="entry name" value="AAA_31"/>
    <property type="match status" value="1"/>
</dbReference>
<proteinExistence type="predicted"/>
<name>A0A2R6Y0P9_9BACL</name>
<gene>
    <name evidence="2" type="ORF">BSOLF_0536</name>
</gene>
<evidence type="ECO:0000313" key="3">
    <source>
        <dbReference type="Proteomes" id="UP000244338"/>
    </source>
</evidence>
<dbReference type="AlphaFoldDB" id="A0A2R6Y0P9"/>
<accession>A0A2R6Y0P9</accession>
<dbReference type="GO" id="GO:0005829">
    <property type="term" value="C:cytosol"/>
    <property type="evidence" value="ECO:0007669"/>
    <property type="project" value="TreeGrafter"/>
</dbReference>
<dbReference type="InterPro" id="IPR050625">
    <property type="entry name" value="ParA/MinD_ATPase"/>
</dbReference>
<feature type="domain" description="AAA" evidence="1">
    <location>
        <begin position="136"/>
        <end position="308"/>
    </location>
</feature>
<dbReference type="PANTHER" id="PTHR43384">
    <property type="entry name" value="SEPTUM SITE-DETERMINING PROTEIN MIND HOMOLOG, CHLOROPLASTIC-RELATED"/>
    <property type="match status" value="1"/>
</dbReference>
<dbReference type="Gene3D" id="3.40.50.300">
    <property type="entry name" value="P-loop containing nucleotide triphosphate hydrolases"/>
    <property type="match status" value="1"/>
</dbReference>
<dbReference type="PANTHER" id="PTHR43384:SF13">
    <property type="entry name" value="SLR0110 PROTEIN"/>
    <property type="match status" value="1"/>
</dbReference>
<dbReference type="GO" id="GO:0016887">
    <property type="term" value="F:ATP hydrolysis activity"/>
    <property type="evidence" value="ECO:0007669"/>
    <property type="project" value="TreeGrafter"/>
</dbReference>
<dbReference type="GO" id="GO:0051782">
    <property type="term" value="P:negative regulation of cell division"/>
    <property type="evidence" value="ECO:0007669"/>
    <property type="project" value="TreeGrafter"/>
</dbReference>
<dbReference type="InterPro" id="IPR027417">
    <property type="entry name" value="P-loop_NTPase"/>
</dbReference>
<dbReference type="GO" id="GO:0009898">
    <property type="term" value="C:cytoplasmic side of plasma membrane"/>
    <property type="evidence" value="ECO:0007669"/>
    <property type="project" value="TreeGrafter"/>
</dbReference>